<proteinExistence type="predicted"/>
<keyword evidence="2" id="KW-1185">Reference proteome</keyword>
<organism evidence="1 2">
    <name type="scientific">Neisseria bacilliformis ATCC BAA-1200</name>
    <dbReference type="NCBI Taxonomy" id="888742"/>
    <lineage>
        <taxon>Bacteria</taxon>
        <taxon>Pseudomonadati</taxon>
        <taxon>Pseudomonadota</taxon>
        <taxon>Betaproteobacteria</taxon>
        <taxon>Neisseriales</taxon>
        <taxon>Neisseriaceae</taxon>
        <taxon>Neisseria</taxon>
    </lineage>
</organism>
<dbReference type="EMBL" id="AFAY01000035">
    <property type="protein sequence ID" value="EGF10598.1"/>
    <property type="molecule type" value="Genomic_DNA"/>
</dbReference>
<dbReference type="Proteomes" id="UP000004105">
    <property type="component" value="Unassembled WGS sequence"/>
</dbReference>
<comment type="caution">
    <text evidence="1">The sequence shown here is derived from an EMBL/GenBank/DDBJ whole genome shotgun (WGS) entry which is preliminary data.</text>
</comment>
<dbReference type="PANTHER" id="PTHR36154:SF1">
    <property type="entry name" value="DNA-BINDING TRANSCRIPTIONAL ACTIVATOR ALPA"/>
    <property type="match status" value="1"/>
</dbReference>
<dbReference type="InterPro" id="IPR052931">
    <property type="entry name" value="Prophage_regulatory_activator"/>
</dbReference>
<accession>F2BDK2</accession>
<evidence type="ECO:0000313" key="1">
    <source>
        <dbReference type="EMBL" id="EGF10598.1"/>
    </source>
</evidence>
<dbReference type="RefSeq" id="WP_007342814.1">
    <property type="nucleotide sequence ID" value="NZ_GL878494.1"/>
</dbReference>
<dbReference type="OrthoDB" id="9182156at2"/>
<reference evidence="1 2" key="1">
    <citation type="submission" date="2011-02" db="EMBL/GenBank/DDBJ databases">
        <authorList>
            <person name="Muzny D."/>
            <person name="Qin X."/>
            <person name="Deng J."/>
            <person name="Jiang H."/>
            <person name="Liu Y."/>
            <person name="Qu J."/>
            <person name="Song X.-Z."/>
            <person name="Zhang L."/>
            <person name="Thornton R."/>
            <person name="Coyle M."/>
            <person name="Francisco L."/>
            <person name="Jackson L."/>
            <person name="Javaid M."/>
            <person name="Korchina V."/>
            <person name="Kovar C."/>
            <person name="Mata R."/>
            <person name="Mathew T."/>
            <person name="Ngo R."/>
            <person name="Nguyen L."/>
            <person name="Nguyen N."/>
            <person name="Okwuonu G."/>
            <person name="Ongeri F."/>
            <person name="Pham C."/>
            <person name="Simmons D."/>
            <person name="Wilczek-Boney K."/>
            <person name="Hale W."/>
            <person name="Jakkamsetti A."/>
            <person name="Pham P."/>
            <person name="Ruth R."/>
            <person name="San Lucas F."/>
            <person name="Warren J."/>
            <person name="Zhang J."/>
            <person name="Zhao Z."/>
            <person name="Zhou C."/>
            <person name="Zhu D."/>
            <person name="Lee S."/>
            <person name="Bess C."/>
            <person name="Blankenburg K."/>
            <person name="Forbes L."/>
            <person name="Fu Q."/>
            <person name="Gubbala S."/>
            <person name="Hirani K."/>
            <person name="Jayaseelan J.C."/>
            <person name="Lara F."/>
            <person name="Munidasa M."/>
            <person name="Palculict T."/>
            <person name="Patil S."/>
            <person name="Pu L.-L."/>
            <person name="Saada N."/>
            <person name="Tang L."/>
            <person name="Weissenberger G."/>
            <person name="Zhu Y."/>
            <person name="Hemphill L."/>
            <person name="Shang Y."/>
            <person name="Youmans B."/>
            <person name="Ayvaz T."/>
            <person name="Ross M."/>
            <person name="Santibanez J."/>
            <person name="Aqrawi P."/>
            <person name="Gross S."/>
            <person name="Joshi V."/>
            <person name="Fowler G."/>
            <person name="Nazareth L."/>
            <person name="Reid J."/>
            <person name="Worley K."/>
            <person name="Petrosino J."/>
            <person name="Highlander S."/>
            <person name="Gibbs R."/>
        </authorList>
    </citation>
    <scope>NUCLEOTIDE SEQUENCE [LARGE SCALE GENOMIC DNA]</scope>
    <source>
        <strain evidence="1 2">ATCC BAA-1200</strain>
    </source>
</reference>
<dbReference type="AlphaFoldDB" id="F2BDK2"/>
<name>F2BDK2_9NEIS</name>
<evidence type="ECO:0000313" key="2">
    <source>
        <dbReference type="Proteomes" id="UP000004105"/>
    </source>
</evidence>
<dbReference type="PANTHER" id="PTHR36154">
    <property type="entry name" value="DNA-BINDING TRANSCRIPTIONAL ACTIVATOR ALPA"/>
    <property type="match status" value="1"/>
</dbReference>
<sequence length="72" mass="7948">MQTIPSFIDANGLAQAFSVSVSTIWNWNNPKSRHYRPNFPKPVKVSANATRWPADEVAAYMADLAAAREAAQ</sequence>
<dbReference type="HOGENOM" id="CLU_140176_15_0_4"/>
<protein>
    <submittedName>
        <fullName evidence="1">Prophage regulatory protein AlpA</fullName>
    </submittedName>
</protein>
<gene>
    <name evidence="1" type="primary">alpA</name>
    <name evidence="1" type="ORF">HMPREF9123_1808</name>
</gene>